<comment type="caution">
    <text evidence="14">The sequence shown here is derived from an EMBL/GenBank/DDBJ whole genome shotgun (WGS) entry which is preliminary data.</text>
</comment>
<feature type="region of interest" description="Disordered" evidence="11">
    <location>
        <begin position="1"/>
        <end position="21"/>
    </location>
</feature>
<dbReference type="GO" id="GO:0008202">
    <property type="term" value="P:steroid metabolic process"/>
    <property type="evidence" value="ECO:0007669"/>
    <property type="project" value="TreeGrafter"/>
</dbReference>
<keyword evidence="8" id="KW-0576">Peroxisome</keyword>
<comment type="subcellular location">
    <subcellularLocation>
        <location evidence="1">Membrane</location>
        <topology evidence="1">Single-pass membrane protein</topology>
    </subcellularLocation>
    <subcellularLocation>
        <location evidence="2">Peroxisome</location>
    </subcellularLocation>
</comment>
<evidence type="ECO:0000256" key="1">
    <source>
        <dbReference type="ARBA" id="ARBA00004167"/>
    </source>
</evidence>
<dbReference type="GO" id="GO:0000246">
    <property type="term" value="F:Delta24(24-1) sterol reductase activity"/>
    <property type="evidence" value="ECO:0007669"/>
    <property type="project" value="TreeGrafter"/>
</dbReference>
<evidence type="ECO:0000256" key="3">
    <source>
        <dbReference type="ARBA" id="ARBA00012405"/>
    </source>
</evidence>
<dbReference type="AlphaFoldDB" id="A0A8J4XY49"/>
<evidence type="ECO:0000256" key="7">
    <source>
        <dbReference type="ARBA" id="ARBA00023136"/>
    </source>
</evidence>
<evidence type="ECO:0000256" key="5">
    <source>
        <dbReference type="ARBA" id="ARBA00022989"/>
    </source>
</evidence>
<evidence type="ECO:0000259" key="13">
    <source>
        <dbReference type="PROSITE" id="PS51387"/>
    </source>
</evidence>
<dbReference type="SUPFAM" id="SSF56176">
    <property type="entry name" value="FAD-binding/transporter-associated domain-like"/>
    <property type="match status" value="1"/>
</dbReference>
<dbReference type="EMBL" id="JACEEZ010018480">
    <property type="protein sequence ID" value="KAG0716845.1"/>
    <property type="molecule type" value="Genomic_DNA"/>
</dbReference>
<organism evidence="14 15">
    <name type="scientific">Chionoecetes opilio</name>
    <name type="common">Atlantic snow crab</name>
    <name type="synonym">Cancer opilio</name>
    <dbReference type="NCBI Taxonomy" id="41210"/>
    <lineage>
        <taxon>Eukaryota</taxon>
        <taxon>Metazoa</taxon>
        <taxon>Ecdysozoa</taxon>
        <taxon>Arthropoda</taxon>
        <taxon>Crustacea</taxon>
        <taxon>Multicrustacea</taxon>
        <taxon>Malacostraca</taxon>
        <taxon>Eumalacostraca</taxon>
        <taxon>Eucarida</taxon>
        <taxon>Decapoda</taxon>
        <taxon>Pleocyemata</taxon>
        <taxon>Brachyura</taxon>
        <taxon>Eubrachyura</taxon>
        <taxon>Majoidea</taxon>
        <taxon>Majidae</taxon>
        <taxon>Chionoecetes</taxon>
    </lineage>
</organism>
<dbReference type="InterPro" id="IPR036318">
    <property type="entry name" value="FAD-bd_PCMH-like_sf"/>
</dbReference>
<evidence type="ECO:0000256" key="4">
    <source>
        <dbReference type="ARBA" id="ARBA00022692"/>
    </source>
</evidence>
<feature type="domain" description="FAD-binding PCMH-type" evidence="13">
    <location>
        <begin position="51"/>
        <end position="234"/>
    </location>
</feature>
<dbReference type="Pfam" id="PF01565">
    <property type="entry name" value="FAD_binding_4"/>
    <property type="match status" value="1"/>
</dbReference>
<evidence type="ECO:0000256" key="10">
    <source>
        <dbReference type="ARBA" id="ARBA00052927"/>
    </source>
</evidence>
<dbReference type="GO" id="GO:0050614">
    <property type="term" value="F:Delta24-sterol reductase activity"/>
    <property type="evidence" value="ECO:0007669"/>
    <property type="project" value="UniProtKB-EC"/>
</dbReference>
<comment type="catalytic activity">
    <reaction evidence="10">
        <text>5alpha-cholest-8-en-3beta-ol + NADP(+) = zymosterol + NADPH + H(+)</text>
        <dbReference type="Rhea" id="RHEA:36399"/>
        <dbReference type="ChEBI" id="CHEBI:15378"/>
        <dbReference type="ChEBI" id="CHEBI:16608"/>
        <dbReference type="ChEBI" id="CHEBI:18252"/>
        <dbReference type="ChEBI" id="CHEBI:57783"/>
        <dbReference type="ChEBI" id="CHEBI:58349"/>
        <dbReference type="EC" id="1.3.1.72"/>
    </reaction>
    <physiologicalReaction direction="right-to-left" evidence="10">
        <dbReference type="Rhea" id="RHEA:36401"/>
    </physiologicalReaction>
</comment>
<evidence type="ECO:0000313" key="15">
    <source>
        <dbReference type="Proteomes" id="UP000770661"/>
    </source>
</evidence>
<name>A0A8J4XY49_CHIOP</name>
<feature type="compositionally biased region" description="Low complexity" evidence="11">
    <location>
        <begin position="1"/>
        <end position="19"/>
    </location>
</feature>
<evidence type="ECO:0000256" key="11">
    <source>
        <dbReference type="SAM" id="MobiDB-lite"/>
    </source>
</evidence>
<dbReference type="InterPro" id="IPR040165">
    <property type="entry name" value="Diminuto-like"/>
</dbReference>
<evidence type="ECO:0000256" key="2">
    <source>
        <dbReference type="ARBA" id="ARBA00004275"/>
    </source>
</evidence>
<dbReference type="EC" id="1.3.1.72" evidence="3"/>
<dbReference type="GO" id="GO:0005777">
    <property type="term" value="C:peroxisome"/>
    <property type="evidence" value="ECO:0007669"/>
    <property type="project" value="UniProtKB-SubCell"/>
</dbReference>
<evidence type="ECO:0000256" key="12">
    <source>
        <dbReference type="SAM" id="Phobius"/>
    </source>
</evidence>
<proteinExistence type="predicted"/>
<accession>A0A8J4XY49</accession>
<gene>
    <name evidence="14" type="primary">DHCR24_2</name>
    <name evidence="14" type="ORF">GWK47_008665</name>
</gene>
<evidence type="ECO:0000313" key="14">
    <source>
        <dbReference type="EMBL" id="KAG0716845.1"/>
    </source>
</evidence>
<evidence type="ECO:0000256" key="9">
    <source>
        <dbReference type="ARBA" id="ARBA00051033"/>
    </source>
</evidence>
<protein>
    <recommendedName>
        <fullName evidence="3">Delta(24)-sterol reductase</fullName>
        <ecNumber evidence="3">1.3.1.72</ecNumber>
    </recommendedName>
</protein>
<evidence type="ECO:0000256" key="6">
    <source>
        <dbReference type="ARBA" id="ARBA00023002"/>
    </source>
</evidence>
<keyword evidence="5 12" id="KW-1133">Transmembrane helix</keyword>
<keyword evidence="7 12" id="KW-0472">Membrane</keyword>
<reference evidence="14" key="1">
    <citation type="submission" date="2020-07" db="EMBL/GenBank/DDBJ databases">
        <title>The High-quality genome of the commercially important snow crab, Chionoecetes opilio.</title>
        <authorList>
            <person name="Jeong J.-H."/>
            <person name="Ryu S."/>
        </authorList>
    </citation>
    <scope>NUCLEOTIDE SEQUENCE</scope>
    <source>
        <strain evidence="14">MADBK_172401_WGS</strain>
        <tissue evidence="14">Digestive gland</tissue>
    </source>
</reference>
<dbReference type="GO" id="GO:0016020">
    <property type="term" value="C:membrane"/>
    <property type="evidence" value="ECO:0007669"/>
    <property type="project" value="UniProtKB-SubCell"/>
</dbReference>
<dbReference type="Gene3D" id="3.30.465.10">
    <property type="match status" value="1"/>
</dbReference>
<dbReference type="InterPro" id="IPR006094">
    <property type="entry name" value="Oxid_FAD_bind_N"/>
</dbReference>
<comment type="catalytic activity">
    <reaction evidence="9">
        <text>lanosterol + NADPH + H(+) = 24,25-dihydrolanosterol + NADP(+)</text>
        <dbReference type="Rhea" id="RHEA:33919"/>
        <dbReference type="ChEBI" id="CHEBI:15378"/>
        <dbReference type="ChEBI" id="CHEBI:16521"/>
        <dbReference type="ChEBI" id="CHEBI:28113"/>
        <dbReference type="ChEBI" id="CHEBI:57783"/>
        <dbReference type="ChEBI" id="CHEBI:58349"/>
    </reaction>
    <physiologicalReaction direction="left-to-right" evidence="9">
        <dbReference type="Rhea" id="RHEA:33920"/>
    </physiologicalReaction>
</comment>
<feature type="transmembrane region" description="Helical" evidence="12">
    <location>
        <begin position="33"/>
        <end position="54"/>
    </location>
</feature>
<dbReference type="PANTHER" id="PTHR10801">
    <property type="entry name" value="24-DEHYDROCHOLESTEROL REDUCTASE"/>
    <property type="match status" value="1"/>
</dbReference>
<keyword evidence="6" id="KW-0560">Oxidoreductase</keyword>
<dbReference type="InterPro" id="IPR016169">
    <property type="entry name" value="FAD-bd_PCMH_sub2"/>
</dbReference>
<dbReference type="PANTHER" id="PTHR10801:SF0">
    <property type="entry name" value="DELTA(24)-STEROL REDUCTASE"/>
    <property type="match status" value="1"/>
</dbReference>
<sequence>MASSKISIYPSSSSSTSNSKPPPGWLEYILVNYRWVIVIFFLLPASFLYDIYYYTRSWVVFRISSAPHNHDKKVANVQRQVRTWDGVAPMCTARPGWQTISFREGAYKKTCHKVAINLVDVLRIDTKTQTVWCEPLVTMGQLTHTLVELGWTIPVVPEMDDLTVGGLVMGTGIETSSHKHGLFQHICLSYELVLADGSLVTCSKDENPDLFYSVPWSYGTLGFLTAVEMKIVAAQRQCVCVCVCVCVNRFVKVEYKPCNSLENLVSTFRAETWKAEGNQFVEGLLYSLQSGVVMTANMCNTAEIGKINEIGRWYKPWFFTHVENYLARGECGVEYIPLRDYYHRHTRSIFWEIQDIIPFGNNVAFRYLLGWLVPPKVSLLKLTQGQAMKELYEKNHFIQDMLVPLDSMKEALEVFHKEVKIYPIWLCPFKVEANPGMLRPVGGREALYVDIGTYGTPGVNNYHPEETTRRIEAFVRKVKGFQMMYADSYMTLEEYREMFDHVLYDKLRKGMVCEKAFPQVYDKVNRKFRI</sequence>
<dbReference type="FunFam" id="3.30.465.10:FF:000006">
    <property type="entry name" value="Delta(24)-sterol reductase"/>
    <property type="match status" value="1"/>
</dbReference>
<keyword evidence="15" id="KW-1185">Reference proteome</keyword>
<dbReference type="PROSITE" id="PS51387">
    <property type="entry name" value="FAD_PCMH"/>
    <property type="match status" value="1"/>
</dbReference>
<dbReference type="InterPro" id="IPR016166">
    <property type="entry name" value="FAD-bd_PCMH"/>
</dbReference>
<dbReference type="GO" id="GO:0071949">
    <property type="term" value="F:FAD binding"/>
    <property type="evidence" value="ECO:0007669"/>
    <property type="project" value="InterPro"/>
</dbReference>
<dbReference type="Proteomes" id="UP000770661">
    <property type="component" value="Unassembled WGS sequence"/>
</dbReference>
<evidence type="ECO:0000256" key="8">
    <source>
        <dbReference type="ARBA" id="ARBA00023140"/>
    </source>
</evidence>
<keyword evidence="4 12" id="KW-0812">Transmembrane</keyword>
<dbReference type="OrthoDB" id="415825at2759"/>